<dbReference type="EMBL" id="BAABKD010000011">
    <property type="protein sequence ID" value="GAA5092246.1"/>
    <property type="molecule type" value="Genomic_DNA"/>
</dbReference>
<sequence>MATFFVLAANTLLRPFVNAINRIPIDAQASELTHVIHIIAPASQRQTVMSELYLKKQI</sequence>
<proteinExistence type="predicted"/>
<protein>
    <submittedName>
        <fullName evidence="1">Uncharacterized protein</fullName>
    </submittedName>
</protein>
<name>A0ABP9M725_9BURK</name>
<reference evidence="2" key="1">
    <citation type="journal article" date="2019" name="Int. J. Syst. Evol. Microbiol.">
        <title>The Global Catalogue of Microorganisms (GCM) 10K type strain sequencing project: providing services to taxonomists for standard genome sequencing and annotation.</title>
        <authorList>
            <consortium name="The Broad Institute Genomics Platform"/>
            <consortium name="The Broad Institute Genome Sequencing Center for Infectious Disease"/>
            <person name="Wu L."/>
            <person name="Ma J."/>
        </authorList>
    </citation>
    <scope>NUCLEOTIDE SEQUENCE [LARGE SCALE GENOMIC DNA]</scope>
    <source>
        <strain evidence="2">JCM 18423</strain>
    </source>
</reference>
<organism evidence="1 2">
    <name type="scientific">Paenalcaligenes hermetiae</name>
    <dbReference type="NCBI Taxonomy" id="1157987"/>
    <lineage>
        <taxon>Bacteria</taxon>
        <taxon>Pseudomonadati</taxon>
        <taxon>Pseudomonadota</taxon>
        <taxon>Betaproteobacteria</taxon>
        <taxon>Burkholderiales</taxon>
        <taxon>Alcaligenaceae</taxon>
        <taxon>Paenalcaligenes</taxon>
    </lineage>
</organism>
<keyword evidence="2" id="KW-1185">Reference proteome</keyword>
<comment type="caution">
    <text evidence="1">The sequence shown here is derived from an EMBL/GenBank/DDBJ whole genome shotgun (WGS) entry which is preliminary data.</text>
</comment>
<evidence type="ECO:0000313" key="2">
    <source>
        <dbReference type="Proteomes" id="UP001500227"/>
    </source>
</evidence>
<accession>A0ABP9M725</accession>
<evidence type="ECO:0000313" key="1">
    <source>
        <dbReference type="EMBL" id="GAA5092246.1"/>
    </source>
</evidence>
<dbReference type="Proteomes" id="UP001500227">
    <property type="component" value="Unassembled WGS sequence"/>
</dbReference>
<gene>
    <name evidence="1" type="ORF">GCM10023337_19260</name>
</gene>